<dbReference type="GO" id="GO:0005886">
    <property type="term" value="C:plasma membrane"/>
    <property type="evidence" value="ECO:0007669"/>
    <property type="project" value="InterPro"/>
</dbReference>
<keyword evidence="5 10" id="KW-1133">Transmembrane helix</keyword>
<dbReference type="PANTHER" id="PTHR10125">
    <property type="entry name" value="P2X PURINOCEPTOR"/>
    <property type="match status" value="1"/>
</dbReference>
<keyword evidence="4 10" id="KW-0812">Transmembrane</keyword>
<evidence type="ECO:0000256" key="8">
    <source>
        <dbReference type="ARBA" id="ARBA00023286"/>
    </source>
</evidence>
<dbReference type="Pfam" id="PF00864">
    <property type="entry name" value="P2X_receptor"/>
    <property type="match status" value="1"/>
</dbReference>
<dbReference type="Proteomes" id="UP001208570">
    <property type="component" value="Unassembled WGS sequence"/>
</dbReference>
<comment type="subcellular location">
    <subcellularLocation>
        <location evidence="1">Endomembrane system</location>
    </subcellularLocation>
</comment>
<keyword evidence="7 10" id="KW-0472">Membrane</keyword>
<dbReference type="PRINTS" id="PR01307">
    <property type="entry name" value="P2XRECEPTOR"/>
</dbReference>
<dbReference type="InterPro" id="IPR001429">
    <property type="entry name" value="P2X_purnocptor"/>
</dbReference>
<dbReference type="GO" id="GO:0012505">
    <property type="term" value="C:endomembrane system"/>
    <property type="evidence" value="ECO:0007669"/>
    <property type="project" value="UniProtKB-SubCell"/>
</dbReference>
<organism evidence="11 12">
    <name type="scientific">Paralvinella palmiformis</name>
    <dbReference type="NCBI Taxonomy" id="53620"/>
    <lineage>
        <taxon>Eukaryota</taxon>
        <taxon>Metazoa</taxon>
        <taxon>Spiralia</taxon>
        <taxon>Lophotrochozoa</taxon>
        <taxon>Annelida</taxon>
        <taxon>Polychaeta</taxon>
        <taxon>Sedentaria</taxon>
        <taxon>Canalipalpata</taxon>
        <taxon>Terebellida</taxon>
        <taxon>Terebelliformia</taxon>
        <taxon>Alvinellidae</taxon>
        <taxon>Paralvinella</taxon>
    </lineage>
</organism>
<evidence type="ECO:0008006" key="13">
    <source>
        <dbReference type="Google" id="ProtNLM"/>
    </source>
</evidence>
<keyword evidence="3" id="KW-0813">Transport</keyword>
<evidence type="ECO:0000256" key="5">
    <source>
        <dbReference type="ARBA" id="ARBA00022989"/>
    </source>
</evidence>
<dbReference type="InterPro" id="IPR027309">
    <property type="entry name" value="P2X_extracellular_dom_sf"/>
</dbReference>
<evidence type="ECO:0000256" key="7">
    <source>
        <dbReference type="ARBA" id="ARBA00023136"/>
    </source>
</evidence>
<gene>
    <name evidence="11" type="ORF">LSH36_166g06091</name>
</gene>
<sequence length="382" mass="43454">MPKAKEIVQPGFLKVVSIFFEYDTPTIVHIRSKKVGFINRVIQAAILAYIIGYAIVWEKGYQEFEDVVSVSTTKLKGTVYTNTSKLPANDTRNHRIWDAADYVNPPQENDAFFVATNIVITKGQKQGLCPEDPSMKKSICQSDADCPRGVPIPNGNGVRTGKCIQSDRNDTVKVCEIYAWCPVENDTLPLGPDEALLSGSKTFTVLIKNNIEFPKFAIKRRNILDSQNETYLKSCHYNSSDPNDRLCPIFELGQIIAEAEENYDRMSIQGGVISITINWDCDLDRNIDYCKPEYIFRRLDPEHAKIAQGWNFSINTIILSFLVQHSFFQATVLCDIVVMYVLKKGPFYRDKKYKYVTDDDAFQNVKKRKATNADDDQNHLID</sequence>
<evidence type="ECO:0000256" key="10">
    <source>
        <dbReference type="SAM" id="Phobius"/>
    </source>
</evidence>
<evidence type="ECO:0000256" key="3">
    <source>
        <dbReference type="ARBA" id="ARBA00022448"/>
    </source>
</evidence>
<proteinExistence type="inferred from homology"/>
<protein>
    <recommendedName>
        <fullName evidence="13">Purinergic receptor</fullName>
    </recommendedName>
</protein>
<evidence type="ECO:0000256" key="9">
    <source>
        <dbReference type="ARBA" id="ARBA00023303"/>
    </source>
</evidence>
<keyword evidence="9" id="KW-0407">Ion channel</keyword>
<evidence type="ECO:0000256" key="4">
    <source>
        <dbReference type="ARBA" id="ARBA00022692"/>
    </source>
</evidence>
<evidence type="ECO:0000256" key="1">
    <source>
        <dbReference type="ARBA" id="ARBA00004308"/>
    </source>
</evidence>
<accession>A0AAD9JTI4</accession>
<keyword evidence="12" id="KW-1185">Reference proteome</keyword>
<evidence type="ECO:0000313" key="11">
    <source>
        <dbReference type="EMBL" id="KAK2158661.1"/>
    </source>
</evidence>
<dbReference type="PANTHER" id="PTHR10125:SF31">
    <property type="entry name" value="P2X RECEPTOR E"/>
    <property type="match status" value="1"/>
</dbReference>
<dbReference type="AlphaFoldDB" id="A0AAD9JTI4"/>
<dbReference type="GO" id="GO:0001614">
    <property type="term" value="F:purinergic nucleotide receptor activity"/>
    <property type="evidence" value="ECO:0007669"/>
    <property type="project" value="InterPro"/>
</dbReference>
<dbReference type="GO" id="GO:0070588">
    <property type="term" value="P:calcium ion transmembrane transport"/>
    <property type="evidence" value="ECO:0007669"/>
    <property type="project" value="TreeGrafter"/>
</dbReference>
<comment type="similarity">
    <text evidence="2">Belongs to the P2X receptor family.</text>
</comment>
<comment type="caution">
    <text evidence="11">The sequence shown here is derived from an EMBL/GenBank/DDBJ whole genome shotgun (WGS) entry which is preliminary data.</text>
</comment>
<dbReference type="Gene3D" id="1.10.287.940">
    <property type="entry name" value="atp-gated p2x4 ion channel"/>
    <property type="match status" value="1"/>
</dbReference>
<dbReference type="GO" id="GO:0004931">
    <property type="term" value="F:extracellularly ATP-gated monoatomic cation channel activity"/>
    <property type="evidence" value="ECO:0007669"/>
    <property type="project" value="InterPro"/>
</dbReference>
<reference evidence="11" key="1">
    <citation type="journal article" date="2023" name="Mol. Biol. Evol.">
        <title>Third-Generation Sequencing Reveals the Adaptive Role of the Epigenome in Three Deep-Sea Polychaetes.</title>
        <authorList>
            <person name="Perez M."/>
            <person name="Aroh O."/>
            <person name="Sun Y."/>
            <person name="Lan Y."/>
            <person name="Juniper S.K."/>
            <person name="Young C.R."/>
            <person name="Angers B."/>
            <person name="Qian P.Y."/>
        </authorList>
    </citation>
    <scope>NUCLEOTIDE SEQUENCE</scope>
    <source>
        <strain evidence="11">P08H-3</strain>
    </source>
</reference>
<dbReference type="EMBL" id="JAODUP010000166">
    <property type="protein sequence ID" value="KAK2158661.1"/>
    <property type="molecule type" value="Genomic_DNA"/>
</dbReference>
<dbReference type="GO" id="GO:0033198">
    <property type="term" value="P:response to ATP"/>
    <property type="evidence" value="ECO:0007669"/>
    <property type="project" value="InterPro"/>
</dbReference>
<evidence type="ECO:0000313" key="12">
    <source>
        <dbReference type="Proteomes" id="UP001208570"/>
    </source>
</evidence>
<dbReference type="NCBIfam" id="TIGR00863">
    <property type="entry name" value="P2X"/>
    <property type="match status" value="1"/>
</dbReference>
<dbReference type="GO" id="GO:0098794">
    <property type="term" value="C:postsynapse"/>
    <property type="evidence" value="ECO:0007669"/>
    <property type="project" value="GOC"/>
</dbReference>
<dbReference type="InterPro" id="IPR059116">
    <property type="entry name" value="P2X_receptor"/>
</dbReference>
<evidence type="ECO:0000256" key="6">
    <source>
        <dbReference type="ARBA" id="ARBA00023065"/>
    </source>
</evidence>
<name>A0AAD9JTI4_9ANNE</name>
<dbReference type="Gene3D" id="2.60.490.10">
    <property type="entry name" value="atp-gated p2x4 ion channel domain"/>
    <property type="match status" value="1"/>
</dbReference>
<keyword evidence="8" id="KW-1071">Ligand-gated ion channel</keyword>
<feature type="transmembrane region" description="Helical" evidence="10">
    <location>
        <begin position="37"/>
        <end position="57"/>
    </location>
</feature>
<evidence type="ECO:0000256" key="2">
    <source>
        <dbReference type="ARBA" id="ARBA00009848"/>
    </source>
</evidence>
<keyword evidence="6" id="KW-0406">Ion transport</keyword>